<organism evidence="3">
    <name type="scientific">Menopon gallinae</name>
    <name type="common">poultry shaft louse</name>
    <dbReference type="NCBI Taxonomy" id="328185"/>
    <lineage>
        <taxon>Eukaryota</taxon>
        <taxon>Metazoa</taxon>
        <taxon>Ecdysozoa</taxon>
        <taxon>Arthropoda</taxon>
        <taxon>Hexapoda</taxon>
        <taxon>Insecta</taxon>
        <taxon>Pterygota</taxon>
        <taxon>Neoptera</taxon>
        <taxon>Paraneoptera</taxon>
        <taxon>Psocodea</taxon>
        <taxon>Troctomorpha</taxon>
        <taxon>Phthiraptera</taxon>
        <taxon>Amblycera</taxon>
        <taxon>Menoponidae</taxon>
        <taxon>Menopon</taxon>
    </lineage>
</organism>
<feature type="domain" description="SCA7" evidence="2">
    <location>
        <begin position="240"/>
        <end position="306"/>
    </location>
</feature>
<dbReference type="EMBL" id="JARGDH010000005">
    <property type="protein sequence ID" value="KAL0268786.1"/>
    <property type="molecule type" value="Genomic_DNA"/>
</dbReference>
<sequence>MDTFKSENQSTTDLIGQNWQKLIDIIESRPDDNEGKSFDGGGVQRQYRTDENVLRALQDVKRLRQKDMPLFGHCPETDTFYTVVCSSCSMILMPHALKDHYDKRHSEEDKSFSAVDKQAIDSQNKSKSKKLTPVKLEKGEKPKKVKLGSGTELTDEILKDPKRSDKSKKVKPPERTVQPELEAAIGPRLEKVKQKNGSRFATELLPMIGMSPMDGGDNASESNDGKDLPKKKQKEKKKNERKTDKVFDPDKHCGVINDSGKPCVRSILCKVHQVALKRAVPNRSMTYDMLIRILKSQSDEEKVKSDNGLFRPKAEEKLPQESAPPPVKPWVPEQTVIKTEEPPTKRLKVKEEEMVEDEGDQSQFTLPSHLEALIDETLRTLKDVEENEPVMPMMPIPPKPEPILKWNPESAHPPQREPSPLPQVVLDDVPWHSCHPKPLATNTFGCRLIGGLMSTCKKLDTLRKHLQSVWTSSTAPAPSMSSCFNDSYSPNNKQNGCAATANVKSSFTFSKFIKKPSVQNKVTPLLKKTVPSPATKGTSVKRKRKTSASIIAPVQNTSNASEIISGLLISNTVPIQRTATAAVPAISTGVIPVNSITGNGVPLRLFQGSLPVIASTAPNQPATFIQLNLCPK</sequence>
<evidence type="ECO:0000313" key="3">
    <source>
        <dbReference type="EMBL" id="KAL0268786.1"/>
    </source>
</evidence>
<dbReference type="InterPro" id="IPR013243">
    <property type="entry name" value="SCA7_dom"/>
</dbReference>
<dbReference type="PANTHER" id="PTHR15117">
    <property type="entry name" value="ATAXIN 7 RELATED"/>
    <property type="match status" value="1"/>
</dbReference>
<feature type="compositionally biased region" description="Basic and acidic residues" evidence="1">
    <location>
        <begin position="237"/>
        <end position="249"/>
    </location>
</feature>
<name>A0AAW2HG02_9NEOP</name>
<dbReference type="Gene3D" id="6.10.140.1270">
    <property type="match status" value="1"/>
</dbReference>
<accession>A0AAW2HG02</accession>
<protein>
    <recommendedName>
        <fullName evidence="2">SCA7 domain-containing protein</fullName>
    </recommendedName>
</protein>
<dbReference type="PROSITE" id="PS51505">
    <property type="entry name" value="SCA7"/>
    <property type="match status" value="1"/>
</dbReference>
<feature type="region of interest" description="Disordered" evidence="1">
    <location>
        <begin position="207"/>
        <end position="249"/>
    </location>
</feature>
<feature type="region of interest" description="Disordered" evidence="1">
    <location>
        <begin position="108"/>
        <end position="184"/>
    </location>
</feature>
<proteinExistence type="predicted"/>
<dbReference type="Pfam" id="PF08313">
    <property type="entry name" value="SCA7"/>
    <property type="match status" value="1"/>
</dbReference>
<reference evidence="3" key="1">
    <citation type="journal article" date="2024" name="Gigascience">
        <title>Chromosome-level genome of the poultry shaft louse Menopon gallinae provides insight into the host-switching and adaptive evolution of parasitic lice.</title>
        <authorList>
            <person name="Xu Y."/>
            <person name="Ma L."/>
            <person name="Liu S."/>
            <person name="Liang Y."/>
            <person name="Liu Q."/>
            <person name="He Z."/>
            <person name="Tian L."/>
            <person name="Duan Y."/>
            <person name="Cai W."/>
            <person name="Li H."/>
            <person name="Song F."/>
        </authorList>
    </citation>
    <scope>NUCLEOTIDE SEQUENCE</scope>
    <source>
        <strain evidence="3">Cailab_2023a</strain>
    </source>
</reference>
<gene>
    <name evidence="3" type="ORF">PYX00_010606</name>
</gene>
<dbReference type="PANTHER" id="PTHR15117:SF24">
    <property type="entry name" value="SCA7 DOMAIN-CONTAINING PROTEIN"/>
    <property type="match status" value="1"/>
</dbReference>
<evidence type="ECO:0000259" key="2">
    <source>
        <dbReference type="PROSITE" id="PS51505"/>
    </source>
</evidence>
<dbReference type="AlphaFoldDB" id="A0AAW2HG02"/>
<comment type="caution">
    <text evidence="3">The sequence shown here is derived from an EMBL/GenBank/DDBJ whole genome shotgun (WGS) entry which is preliminary data.</text>
</comment>
<feature type="region of interest" description="Disordered" evidence="1">
    <location>
        <begin position="301"/>
        <end position="330"/>
    </location>
</feature>
<evidence type="ECO:0000256" key="1">
    <source>
        <dbReference type="SAM" id="MobiDB-lite"/>
    </source>
</evidence>
<dbReference type="InterPro" id="IPR052237">
    <property type="entry name" value="Ataxin-7-like_regulator"/>
</dbReference>